<dbReference type="InterPro" id="IPR036249">
    <property type="entry name" value="Thioredoxin-like_sf"/>
</dbReference>
<evidence type="ECO:0000313" key="4">
    <source>
        <dbReference type="Proteomes" id="UP001376459"/>
    </source>
</evidence>
<dbReference type="CDD" id="cd02972">
    <property type="entry name" value="DsbA_family"/>
    <property type="match status" value="1"/>
</dbReference>
<proteinExistence type="predicted"/>
<organism evidence="3 4">
    <name type="scientific">Streptomyces machairae</name>
    <dbReference type="NCBI Taxonomy" id="3134109"/>
    <lineage>
        <taxon>Bacteria</taxon>
        <taxon>Bacillati</taxon>
        <taxon>Actinomycetota</taxon>
        <taxon>Actinomycetes</taxon>
        <taxon>Kitasatosporales</taxon>
        <taxon>Streptomycetaceae</taxon>
        <taxon>Streptomyces</taxon>
    </lineage>
</organism>
<dbReference type="Gene3D" id="3.40.30.10">
    <property type="entry name" value="Glutaredoxin"/>
    <property type="match status" value="1"/>
</dbReference>
<dbReference type="InterPro" id="IPR012336">
    <property type="entry name" value="Thioredoxin-like_fold"/>
</dbReference>
<protein>
    <submittedName>
        <fullName evidence="3">Thioredoxin domain-containing protein</fullName>
    </submittedName>
</protein>
<comment type="caution">
    <text evidence="3">The sequence shown here is derived from an EMBL/GenBank/DDBJ whole genome shotgun (WGS) entry which is preliminary data.</text>
</comment>
<accession>A0ABU8UUN6</accession>
<name>A0ABU8UUN6_9ACTN</name>
<evidence type="ECO:0000313" key="3">
    <source>
        <dbReference type="EMBL" id="MEJ8672614.1"/>
    </source>
</evidence>
<keyword evidence="1" id="KW-0732">Signal</keyword>
<keyword evidence="4" id="KW-1185">Reference proteome</keyword>
<dbReference type="Pfam" id="PF13462">
    <property type="entry name" value="Thioredoxin_4"/>
    <property type="match status" value="1"/>
</dbReference>
<gene>
    <name evidence="3" type="ORF">WKI71_42675</name>
</gene>
<evidence type="ECO:0000259" key="2">
    <source>
        <dbReference type="Pfam" id="PF13462"/>
    </source>
</evidence>
<dbReference type="EMBL" id="JBBKAK010000001">
    <property type="protein sequence ID" value="MEJ8672614.1"/>
    <property type="molecule type" value="Genomic_DNA"/>
</dbReference>
<dbReference type="PROSITE" id="PS51257">
    <property type="entry name" value="PROKAR_LIPOPROTEIN"/>
    <property type="match status" value="1"/>
</dbReference>
<dbReference type="Proteomes" id="UP001376459">
    <property type="component" value="Unassembled WGS sequence"/>
</dbReference>
<feature type="signal peptide" evidence="1">
    <location>
        <begin position="1"/>
        <end position="25"/>
    </location>
</feature>
<dbReference type="SUPFAM" id="SSF52833">
    <property type="entry name" value="Thioredoxin-like"/>
    <property type="match status" value="1"/>
</dbReference>
<sequence>MVRVGRWAVLCAAVVLVVAGCGQRAAEFGPDFASAEELPERLGADGTTITVGDPDAPVKVHLYEDPRCPYCEEFEITGGGPQLREALLDRWARAEYTLASFLDDRVGGTGSKKAVNALRAALEEGKFVEYHEVLYANQPEESVDGYTDAHLLELAGKVKGLRSPTFDAAVRSMKYRAFVTASQKAYEKAGEPRSPEVQVHPPR</sequence>
<evidence type="ECO:0000256" key="1">
    <source>
        <dbReference type="SAM" id="SignalP"/>
    </source>
</evidence>
<reference evidence="3 4" key="1">
    <citation type="submission" date="2024-03" db="EMBL/GenBank/DDBJ databases">
        <title>Novel Streptomyces species of biotechnological and ecological value are a feature of Machair soil.</title>
        <authorList>
            <person name="Prole J.R."/>
            <person name="Goodfellow M."/>
            <person name="Allenby N."/>
            <person name="Ward A.C."/>
        </authorList>
    </citation>
    <scope>NUCLEOTIDE SEQUENCE [LARGE SCALE GENOMIC DNA]</scope>
    <source>
        <strain evidence="3 4">MS1.AVA.1</strain>
    </source>
</reference>
<feature type="domain" description="Thioredoxin-like fold" evidence="2">
    <location>
        <begin position="46"/>
        <end position="190"/>
    </location>
</feature>
<feature type="chain" id="PRO_5045099014" evidence="1">
    <location>
        <begin position="26"/>
        <end position="203"/>
    </location>
</feature>